<evidence type="ECO:0000256" key="2">
    <source>
        <dbReference type="SAM" id="Phobius"/>
    </source>
</evidence>
<dbReference type="AlphaFoldDB" id="A0A9K3H6Y4"/>
<comment type="caution">
    <text evidence="4">The sequence shown here is derived from an EMBL/GenBank/DDBJ whole genome shotgun (WGS) entry which is preliminary data.</text>
</comment>
<keyword evidence="2" id="KW-1133">Transmembrane helix</keyword>
<reference evidence="4" key="1">
    <citation type="journal article" date="2017" name="Nature">
        <title>The sunflower genome provides insights into oil metabolism, flowering and Asterid evolution.</title>
        <authorList>
            <person name="Badouin H."/>
            <person name="Gouzy J."/>
            <person name="Grassa C.J."/>
            <person name="Murat F."/>
            <person name="Staton S.E."/>
            <person name="Cottret L."/>
            <person name="Lelandais-Briere C."/>
            <person name="Owens G.L."/>
            <person name="Carrere S."/>
            <person name="Mayjonade B."/>
            <person name="Legrand L."/>
            <person name="Gill N."/>
            <person name="Kane N.C."/>
            <person name="Bowers J.E."/>
            <person name="Hubner S."/>
            <person name="Bellec A."/>
            <person name="Berard A."/>
            <person name="Berges H."/>
            <person name="Blanchet N."/>
            <person name="Boniface M.C."/>
            <person name="Brunel D."/>
            <person name="Catrice O."/>
            <person name="Chaidir N."/>
            <person name="Claudel C."/>
            <person name="Donnadieu C."/>
            <person name="Faraut T."/>
            <person name="Fievet G."/>
            <person name="Helmstetter N."/>
            <person name="King M."/>
            <person name="Knapp S.J."/>
            <person name="Lai Z."/>
            <person name="Le Paslier M.C."/>
            <person name="Lippi Y."/>
            <person name="Lorenzon L."/>
            <person name="Mandel J.R."/>
            <person name="Marage G."/>
            <person name="Marchand G."/>
            <person name="Marquand E."/>
            <person name="Bret-Mestries E."/>
            <person name="Morien E."/>
            <person name="Nambeesan S."/>
            <person name="Nguyen T."/>
            <person name="Pegot-Espagnet P."/>
            <person name="Pouilly N."/>
            <person name="Raftis F."/>
            <person name="Sallet E."/>
            <person name="Schiex T."/>
            <person name="Thomas J."/>
            <person name="Vandecasteele C."/>
            <person name="Vares D."/>
            <person name="Vear F."/>
            <person name="Vautrin S."/>
            <person name="Crespi M."/>
            <person name="Mangin B."/>
            <person name="Burke J.M."/>
            <person name="Salse J."/>
            <person name="Munos S."/>
            <person name="Vincourt P."/>
            <person name="Rieseberg L.H."/>
            <person name="Langlade N.B."/>
        </authorList>
    </citation>
    <scope>NUCLEOTIDE SEQUENCE</scope>
    <source>
        <tissue evidence="4">Leaves</tissue>
    </source>
</reference>
<dbReference type="PANTHER" id="PTHR23273:SF92">
    <property type="entry name" value="TRANSCRIPTION FACTOR B3-DOMAIN FAMILY"/>
    <property type="match status" value="1"/>
</dbReference>
<evidence type="ECO:0000313" key="4">
    <source>
        <dbReference type="EMBL" id="KAF5768446.1"/>
    </source>
</evidence>
<keyword evidence="5" id="KW-1185">Reference proteome</keyword>
<dbReference type="GO" id="GO:0003684">
    <property type="term" value="F:damaged DNA binding"/>
    <property type="evidence" value="ECO:0000318"/>
    <property type="project" value="GO_Central"/>
</dbReference>
<feature type="region of interest" description="Disordered" evidence="1">
    <location>
        <begin position="535"/>
        <end position="557"/>
    </location>
</feature>
<dbReference type="PANTHER" id="PTHR23273">
    <property type="entry name" value="REPLICATION FACTOR A 1, RFA1"/>
    <property type="match status" value="1"/>
</dbReference>
<dbReference type="GO" id="GO:0005662">
    <property type="term" value="C:DNA replication factor A complex"/>
    <property type="evidence" value="ECO:0000318"/>
    <property type="project" value="GO_Central"/>
</dbReference>
<dbReference type="GO" id="GO:0000724">
    <property type="term" value="P:double-strand break repair via homologous recombination"/>
    <property type="evidence" value="ECO:0000318"/>
    <property type="project" value="GO_Central"/>
</dbReference>
<protein>
    <submittedName>
        <fullName evidence="4">Nucleic acid-binding, replication factor A</fullName>
    </submittedName>
</protein>
<dbReference type="GO" id="GO:0007004">
    <property type="term" value="P:telomere maintenance via telomerase"/>
    <property type="evidence" value="ECO:0000318"/>
    <property type="project" value="GO_Central"/>
</dbReference>
<organism evidence="4 5">
    <name type="scientific">Helianthus annuus</name>
    <name type="common">Common sunflower</name>
    <dbReference type="NCBI Taxonomy" id="4232"/>
    <lineage>
        <taxon>Eukaryota</taxon>
        <taxon>Viridiplantae</taxon>
        <taxon>Streptophyta</taxon>
        <taxon>Embryophyta</taxon>
        <taxon>Tracheophyta</taxon>
        <taxon>Spermatophyta</taxon>
        <taxon>Magnoliopsida</taxon>
        <taxon>eudicotyledons</taxon>
        <taxon>Gunneridae</taxon>
        <taxon>Pentapetalae</taxon>
        <taxon>asterids</taxon>
        <taxon>campanulids</taxon>
        <taxon>Asterales</taxon>
        <taxon>Asteraceae</taxon>
        <taxon>Asteroideae</taxon>
        <taxon>Heliantheae alliance</taxon>
        <taxon>Heliantheae</taxon>
        <taxon>Helianthus</taxon>
    </lineage>
</organism>
<dbReference type="EMBL" id="MNCJ02000329">
    <property type="protein sequence ID" value="KAF5768446.1"/>
    <property type="molecule type" value="Genomic_DNA"/>
</dbReference>
<dbReference type="GO" id="GO:0043047">
    <property type="term" value="F:single-stranded telomeric DNA binding"/>
    <property type="evidence" value="ECO:0000318"/>
    <property type="project" value="GO_Central"/>
</dbReference>
<dbReference type="Proteomes" id="UP000215914">
    <property type="component" value="Unassembled WGS sequence"/>
</dbReference>
<accession>A0A9K3H6Y4</accession>
<dbReference type="Pfam" id="PF08646">
    <property type="entry name" value="Rep_fac-A_C"/>
    <property type="match status" value="1"/>
</dbReference>
<evidence type="ECO:0000313" key="5">
    <source>
        <dbReference type="Proteomes" id="UP000215914"/>
    </source>
</evidence>
<dbReference type="SUPFAM" id="SSF50249">
    <property type="entry name" value="Nucleic acid-binding proteins"/>
    <property type="match status" value="3"/>
</dbReference>
<keyword evidence="2" id="KW-0472">Membrane</keyword>
<dbReference type="InterPro" id="IPR012340">
    <property type="entry name" value="NA-bd_OB-fold"/>
</dbReference>
<dbReference type="InterPro" id="IPR013955">
    <property type="entry name" value="Rep_factor-A_C"/>
</dbReference>
<dbReference type="GO" id="GO:0006289">
    <property type="term" value="P:nucleotide-excision repair"/>
    <property type="evidence" value="ECO:0000318"/>
    <property type="project" value="GO_Central"/>
</dbReference>
<sequence>MEQPAITLLNNVDLNVDDYTIRIRIVRLWTRPTFYNPRKIYYYDMIFMDQEAFVLQKNTTGYEHLLKENQCLTIRNPSRGENRQKVKYVHSSLKINLNDNTTVEECNEPVGAEWGFDCSPFDSVVDDPHDDGKSFKSPIGTLFLNFFFNFINLILYIICNINFIILYSFDVIGFVVKCLPSEDKSEHNNGKDEKKTTFILEDLQHHQIYVMLWGCYADQILEFEKNNKDEKNVVVLTVSTSSGYSGLSSSAIKSTTEEYLSNVSFSTIGALSEISENVINYHICIQQKFVIILGTIKSFASEESWFYNACKSCNKKVLYNTICKDKQDGSEGYDEVTVLECQTDRCNKRTVVSVPRIKVQIRVQDCIGIVTLTLFEREVLKLLKVNANQLLDKNIELASDSDGNFPKELKALLNRRFAFKITIGSFNIKNKSDGYSVSKLTENPSIIADLDRHFDDFQPADDEPLNAVPSDSNATGNFDVKDYVSRTGDEDTPVSDVNKSMFSTPSGAEMNCSVEMVENQLKRNLDAVYDVDLCSSQSSTKPRKSDGDKDEDVNVNAGLLKLKIEK</sequence>
<keyword evidence="2" id="KW-0812">Transmembrane</keyword>
<gene>
    <name evidence="4" type="ORF">HanXRQr2_Chr14g0636551</name>
</gene>
<dbReference type="GO" id="GO:0006260">
    <property type="term" value="P:DNA replication"/>
    <property type="evidence" value="ECO:0000318"/>
    <property type="project" value="GO_Central"/>
</dbReference>
<feature type="domain" description="Replication factor A C-terminal" evidence="3">
    <location>
        <begin position="294"/>
        <end position="423"/>
    </location>
</feature>
<dbReference type="Gramene" id="mRNA:HanXRQr2_Chr14g0636551">
    <property type="protein sequence ID" value="mRNA:HanXRQr2_Chr14g0636551"/>
    <property type="gene ID" value="HanXRQr2_Chr14g0636551"/>
</dbReference>
<feature type="transmembrane region" description="Helical" evidence="2">
    <location>
        <begin position="142"/>
        <end position="169"/>
    </location>
</feature>
<reference evidence="4" key="2">
    <citation type="submission" date="2020-06" db="EMBL/GenBank/DDBJ databases">
        <title>Helianthus annuus Genome sequencing and assembly Release 2.</title>
        <authorList>
            <person name="Gouzy J."/>
            <person name="Langlade N."/>
            <person name="Munos S."/>
        </authorList>
    </citation>
    <scope>NUCLEOTIDE SEQUENCE</scope>
    <source>
        <tissue evidence="4">Leaves</tissue>
    </source>
</reference>
<dbReference type="GO" id="GO:0051321">
    <property type="term" value="P:meiotic cell cycle"/>
    <property type="evidence" value="ECO:0000318"/>
    <property type="project" value="GO_Central"/>
</dbReference>
<name>A0A9K3H6Y4_HELAN</name>
<proteinExistence type="predicted"/>
<evidence type="ECO:0000256" key="1">
    <source>
        <dbReference type="SAM" id="MobiDB-lite"/>
    </source>
</evidence>
<evidence type="ECO:0000259" key="3">
    <source>
        <dbReference type="Pfam" id="PF08646"/>
    </source>
</evidence>
<dbReference type="Gene3D" id="2.40.50.140">
    <property type="entry name" value="Nucleic acid-binding proteins"/>
    <property type="match status" value="2"/>
</dbReference>